<dbReference type="InterPro" id="IPR006108">
    <property type="entry name" value="3HC_DH_C"/>
</dbReference>
<dbReference type="SUPFAM" id="SSF48179">
    <property type="entry name" value="6-phosphogluconate dehydrogenase C-terminal domain-like"/>
    <property type="match status" value="1"/>
</dbReference>
<keyword evidence="4" id="KW-0276">Fatty acid metabolism</keyword>
<evidence type="ECO:0000256" key="4">
    <source>
        <dbReference type="ARBA" id="ARBA00022832"/>
    </source>
</evidence>
<dbReference type="InterPro" id="IPR036291">
    <property type="entry name" value="NAD(P)-bd_dom_sf"/>
</dbReference>
<keyword evidence="7" id="KW-0443">Lipid metabolism</keyword>
<evidence type="ECO:0000256" key="2">
    <source>
        <dbReference type="ARBA" id="ARBA00005005"/>
    </source>
</evidence>
<keyword evidence="14" id="KW-1185">Reference proteome</keyword>
<dbReference type="Gene3D" id="3.40.50.720">
    <property type="entry name" value="NAD(P)-binding Rossmann-like Domain"/>
    <property type="match status" value="1"/>
</dbReference>
<dbReference type="FunFam" id="3.40.50.720:FF:000009">
    <property type="entry name" value="Fatty oxidation complex, alpha subunit"/>
    <property type="match status" value="1"/>
</dbReference>
<evidence type="ECO:0000256" key="8">
    <source>
        <dbReference type="ARBA" id="ARBA00023128"/>
    </source>
</evidence>
<evidence type="ECO:0000256" key="10">
    <source>
        <dbReference type="PIRSR" id="PIRSR000105-1"/>
    </source>
</evidence>
<dbReference type="AlphaFoldDB" id="A0A183TW11"/>
<feature type="site" description="Important for catalytic activity" evidence="10">
    <location>
        <position position="169"/>
    </location>
</feature>
<dbReference type="PIRSF" id="PIRSF000105">
    <property type="entry name" value="HCDH"/>
    <property type="match status" value="1"/>
</dbReference>
<evidence type="ECO:0000313" key="14">
    <source>
        <dbReference type="Proteomes" id="UP000050794"/>
    </source>
</evidence>
<evidence type="ECO:0000256" key="9">
    <source>
        <dbReference type="ARBA" id="ARBA00049556"/>
    </source>
</evidence>
<protein>
    <submittedName>
        <fullName evidence="15">Hydroxyacyl-coenzyme A dehydrogenase, mitochondrial</fullName>
    </submittedName>
</protein>
<evidence type="ECO:0000256" key="1">
    <source>
        <dbReference type="ARBA" id="ARBA00004305"/>
    </source>
</evidence>
<dbReference type="InterPro" id="IPR013328">
    <property type="entry name" value="6PGD_dom2"/>
</dbReference>
<dbReference type="Gene3D" id="1.10.1040.10">
    <property type="entry name" value="N-(1-d-carboxylethyl)-l-norvaline Dehydrogenase, domain 2"/>
    <property type="match status" value="1"/>
</dbReference>
<dbReference type="Pfam" id="PF02737">
    <property type="entry name" value="3HCDH_N"/>
    <property type="match status" value="1"/>
</dbReference>
<proteinExistence type="inferred from homology"/>
<evidence type="ECO:0000256" key="6">
    <source>
        <dbReference type="ARBA" id="ARBA00023027"/>
    </source>
</evidence>
<comment type="pathway">
    <text evidence="2">Lipid metabolism; fatty acid beta-oxidation.</text>
</comment>
<dbReference type="InterPro" id="IPR006176">
    <property type="entry name" value="3-OHacyl-CoA_DH_NAD-bd"/>
</dbReference>
<keyword evidence="6" id="KW-0520">NAD</keyword>
<dbReference type="InterPro" id="IPR022694">
    <property type="entry name" value="3-OHacyl-CoA_DH"/>
</dbReference>
<accession>A0A183TW11</accession>
<evidence type="ECO:0000313" key="15">
    <source>
        <dbReference type="WBParaSite" id="TCNE_0000043001-mRNA-1"/>
    </source>
</evidence>
<dbReference type="PANTHER" id="PTHR43561">
    <property type="match status" value="1"/>
</dbReference>
<dbReference type="EMBL" id="UYWY01000196">
    <property type="protein sequence ID" value="VDM24220.1"/>
    <property type="molecule type" value="Genomic_DNA"/>
</dbReference>
<comment type="catalytic activity">
    <reaction evidence="9">
        <text>a (3S)-3-hydroxyacyl-CoA + NAD(+) = a 3-oxoacyl-CoA + NADH + H(+)</text>
        <dbReference type="Rhea" id="RHEA:22432"/>
        <dbReference type="ChEBI" id="CHEBI:15378"/>
        <dbReference type="ChEBI" id="CHEBI:57318"/>
        <dbReference type="ChEBI" id="CHEBI:57540"/>
        <dbReference type="ChEBI" id="CHEBI:57945"/>
        <dbReference type="ChEBI" id="CHEBI:90726"/>
        <dbReference type="EC" id="1.1.1.35"/>
    </reaction>
</comment>
<evidence type="ECO:0000256" key="3">
    <source>
        <dbReference type="ARBA" id="ARBA00009463"/>
    </source>
</evidence>
<evidence type="ECO:0000259" key="11">
    <source>
        <dbReference type="Pfam" id="PF00725"/>
    </source>
</evidence>
<dbReference type="SUPFAM" id="SSF51735">
    <property type="entry name" value="NAD(P)-binding Rossmann-fold domains"/>
    <property type="match status" value="1"/>
</dbReference>
<evidence type="ECO:0000256" key="7">
    <source>
        <dbReference type="ARBA" id="ARBA00023098"/>
    </source>
</evidence>
<evidence type="ECO:0000259" key="12">
    <source>
        <dbReference type="Pfam" id="PF02737"/>
    </source>
</evidence>
<dbReference type="GO" id="GO:0006635">
    <property type="term" value="P:fatty acid beta-oxidation"/>
    <property type="evidence" value="ECO:0007669"/>
    <property type="project" value="TreeGrafter"/>
</dbReference>
<name>A0A183TW11_TOXCA</name>
<dbReference type="InterPro" id="IPR008927">
    <property type="entry name" value="6-PGluconate_DH-like_C_sf"/>
</dbReference>
<dbReference type="InterPro" id="IPR052242">
    <property type="entry name" value="Mito_3-hydroxyacyl-CoA_DH"/>
</dbReference>
<reference evidence="13 14" key="2">
    <citation type="submission" date="2018-11" db="EMBL/GenBank/DDBJ databases">
        <authorList>
            <consortium name="Pathogen Informatics"/>
        </authorList>
    </citation>
    <scope>NUCLEOTIDE SEQUENCE [LARGE SCALE GENOMIC DNA]</scope>
</reference>
<feature type="domain" description="3-hydroxyacyl-CoA dehydrogenase NAD binding" evidence="12">
    <location>
        <begin position="29"/>
        <end position="212"/>
    </location>
</feature>
<reference evidence="15" key="1">
    <citation type="submission" date="2016-06" db="UniProtKB">
        <authorList>
            <consortium name="WormBaseParasite"/>
        </authorList>
    </citation>
    <scope>IDENTIFICATION</scope>
</reference>
<dbReference type="PANTHER" id="PTHR43561:SF3">
    <property type="entry name" value="HYDROXYACYL-COENZYME A DEHYDROGENASE, MITOCHONDRIAL"/>
    <property type="match status" value="1"/>
</dbReference>
<comment type="similarity">
    <text evidence="3">Belongs to the 3-hydroxyacyl-CoA dehydrogenase family.</text>
</comment>
<dbReference type="Proteomes" id="UP000050794">
    <property type="component" value="Unassembled WGS sequence"/>
</dbReference>
<dbReference type="Pfam" id="PF00725">
    <property type="entry name" value="3HCDH"/>
    <property type="match status" value="1"/>
</dbReference>
<keyword evidence="8" id="KW-0496">Mitochondrion</keyword>
<comment type="subcellular location">
    <subcellularLocation>
        <location evidence="1">Mitochondrion matrix</location>
    </subcellularLocation>
</comment>
<keyword evidence="5" id="KW-0560">Oxidoreductase</keyword>
<dbReference type="WBParaSite" id="TCNE_0000043001-mRNA-1">
    <property type="protein sequence ID" value="TCNE_0000043001-mRNA-1"/>
    <property type="gene ID" value="TCNE_0000043001"/>
</dbReference>
<organism evidence="14 15">
    <name type="scientific">Toxocara canis</name>
    <name type="common">Canine roundworm</name>
    <dbReference type="NCBI Taxonomy" id="6265"/>
    <lineage>
        <taxon>Eukaryota</taxon>
        <taxon>Metazoa</taxon>
        <taxon>Ecdysozoa</taxon>
        <taxon>Nematoda</taxon>
        <taxon>Chromadorea</taxon>
        <taxon>Rhabditida</taxon>
        <taxon>Spirurina</taxon>
        <taxon>Ascaridomorpha</taxon>
        <taxon>Ascaridoidea</taxon>
        <taxon>Toxocaridae</taxon>
        <taxon>Toxocara</taxon>
    </lineage>
</organism>
<evidence type="ECO:0000313" key="13">
    <source>
        <dbReference type="EMBL" id="VDM24220.1"/>
    </source>
</evidence>
<dbReference type="GO" id="GO:0070403">
    <property type="term" value="F:NAD+ binding"/>
    <property type="evidence" value="ECO:0007669"/>
    <property type="project" value="InterPro"/>
</dbReference>
<gene>
    <name evidence="13" type="ORF">TCNE_LOCUS431</name>
</gene>
<dbReference type="GO" id="GO:0003857">
    <property type="term" value="F:(3S)-3-hydroxyacyl-CoA dehydrogenase (NAD+) activity"/>
    <property type="evidence" value="ECO:0007669"/>
    <property type="project" value="UniProtKB-EC"/>
</dbReference>
<sequence length="305" mass="33410">MNRSLITITTIATRRMSTSLCGYSPIKDVVVIGAGLMGSGIGQVVAQAEMNVTLVGRTEASLQKAFAGINRCVKIVARKKFSKDKQAQEAMVDDVLKHISMTTDVEKAVRKTDLVIEAVVENLPVKQKLFEEIEMASQSGTLLATNTSSLRLCDIATNLKRSSNFGGLHFFNPVPFMKLLEVVRYSETSDDAYNSFLAFGKAIGKVTVECKDSPGFIVNRLLVSYMSEALRMVERGDASMKDIDVAMKLGAGYPMGPFELIDQIGFNTFKLILNNLEKACPREPLFQPSELLNKLVAEVVTGNSH</sequence>
<evidence type="ECO:0000256" key="5">
    <source>
        <dbReference type="ARBA" id="ARBA00023002"/>
    </source>
</evidence>
<dbReference type="GO" id="GO:0005759">
    <property type="term" value="C:mitochondrial matrix"/>
    <property type="evidence" value="ECO:0007669"/>
    <property type="project" value="UniProtKB-SubCell"/>
</dbReference>
<feature type="domain" description="3-hydroxyacyl-CoA dehydrogenase C-terminal" evidence="11">
    <location>
        <begin position="215"/>
        <end position="299"/>
    </location>
</feature>